<evidence type="ECO:0000259" key="3">
    <source>
        <dbReference type="SMART" id="SM00382"/>
    </source>
</evidence>
<protein>
    <submittedName>
        <fullName evidence="4">AFG1-family ATPase</fullName>
    </submittedName>
</protein>
<dbReference type="OrthoDB" id="61127at2"/>
<accession>F0RP72</accession>
<dbReference type="InterPro" id="IPR003593">
    <property type="entry name" value="AAA+_ATPase"/>
</dbReference>
<dbReference type="GO" id="GO:0005737">
    <property type="term" value="C:cytoplasm"/>
    <property type="evidence" value="ECO:0007669"/>
    <property type="project" value="TreeGrafter"/>
</dbReference>
<reference evidence="4 5" key="2">
    <citation type="journal article" date="2012" name="Stand. Genomic Sci.">
        <title>Complete genome sequence of the orange-red pigmented, radioresistant Deinococcus proteolyticus type strain (MRP(T)).</title>
        <authorList>
            <person name="Copeland A."/>
            <person name="Zeytun A."/>
            <person name="Yassawong M."/>
            <person name="Nolan M."/>
            <person name="Lucas S."/>
            <person name="Hammon N."/>
            <person name="Deshpande S."/>
            <person name="Cheng J.F."/>
            <person name="Han C."/>
            <person name="Tapia R."/>
            <person name="Goodwin L.A."/>
            <person name="Pitluck S."/>
            <person name="Mavromatis K."/>
            <person name="Liolios K."/>
            <person name="Pagani I."/>
            <person name="Ivanova N."/>
            <person name="Mikhailova N."/>
            <person name="Pati A."/>
            <person name="Chen A."/>
            <person name="Palaniappan K."/>
            <person name="Land M."/>
            <person name="Hauser L."/>
            <person name="Jeffries C.D."/>
            <person name="Brambilla E.M."/>
            <person name="Rohde M."/>
            <person name="Sikorski J."/>
            <person name="Pukall R."/>
            <person name="Goker M."/>
            <person name="Detter J.C."/>
            <person name="Woyke T."/>
            <person name="Bristow J."/>
            <person name="Eisen J.A."/>
            <person name="Markowitz V."/>
            <person name="Hugenholtz P."/>
            <person name="Kyrpides N.C."/>
            <person name="Klenk H.P."/>
            <person name="Lapidus A."/>
        </authorList>
    </citation>
    <scope>NUCLEOTIDE SEQUENCE [LARGE SCALE GENOMIC DNA]</scope>
    <source>
        <strain evidence="5">ATCC 35074 / DSM 20540 / JCM 6276 / NBRC 101906 / NCIMB 13154 / VKM Ac-1939 / CCM 2703 / MRP</strain>
    </source>
</reference>
<dbReference type="GO" id="GO:0016887">
    <property type="term" value="F:ATP hydrolysis activity"/>
    <property type="evidence" value="ECO:0007669"/>
    <property type="project" value="InterPro"/>
</dbReference>
<dbReference type="SUPFAM" id="SSF52540">
    <property type="entry name" value="P-loop containing nucleoside triphosphate hydrolases"/>
    <property type="match status" value="1"/>
</dbReference>
<keyword evidence="5" id="KW-1185">Reference proteome</keyword>
<dbReference type="PANTHER" id="PTHR12169">
    <property type="entry name" value="ATPASE N2B"/>
    <property type="match status" value="1"/>
</dbReference>
<dbReference type="PANTHER" id="PTHR12169:SF6">
    <property type="entry name" value="AFG1-LIKE ATPASE"/>
    <property type="match status" value="1"/>
</dbReference>
<dbReference type="RefSeq" id="WP_013613996.1">
    <property type="nucleotide sequence ID" value="NC_015161.1"/>
</dbReference>
<dbReference type="AlphaFoldDB" id="F0RP72"/>
<dbReference type="NCBIfam" id="NF040713">
    <property type="entry name" value="ZapE"/>
    <property type="match status" value="1"/>
</dbReference>
<evidence type="ECO:0000313" key="4">
    <source>
        <dbReference type="EMBL" id="ADY25387.1"/>
    </source>
</evidence>
<dbReference type="HOGENOM" id="CLU_008681_4_0_0"/>
<organism evidence="4 5">
    <name type="scientific">Deinococcus proteolyticus (strain ATCC 35074 / DSM 20540 / JCM 6276 / NBRC 101906 / NCIMB 13154 / VKM Ac-1939 / CCM 2703 / MRP)</name>
    <dbReference type="NCBI Taxonomy" id="693977"/>
    <lineage>
        <taxon>Bacteria</taxon>
        <taxon>Thermotogati</taxon>
        <taxon>Deinococcota</taxon>
        <taxon>Deinococci</taxon>
        <taxon>Deinococcales</taxon>
        <taxon>Deinococcaceae</taxon>
        <taxon>Deinococcus</taxon>
    </lineage>
</organism>
<evidence type="ECO:0000313" key="5">
    <source>
        <dbReference type="Proteomes" id="UP000007718"/>
    </source>
</evidence>
<dbReference type="InterPro" id="IPR027417">
    <property type="entry name" value="P-loop_NTPase"/>
</dbReference>
<feature type="domain" description="AAA+ ATPase" evidence="3">
    <location>
        <begin position="82"/>
        <end position="202"/>
    </location>
</feature>
<proteinExistence type="predicted"/>
<evidence type="ECO:0000256" key="1">
    <source>
        <dbReference type="ARBA" id="ARBA00022741"/>
    </source>
</evidence>
<evidence type="ECO:0000256" key="2">
    <source>
        <dbReference type="ARBA" id="ARBA00022840"/>
    </source>
</evidence>
<dbReference type="GO" id="GO:0005524">
    <property type="term" value="F:ATP binding"/>
    <property type="evidence" value="ECO:0007669"/>
    <property type="project" value="UniProtKB-KW"/>
</dbReference>
<dbReference type="SMART" id="SM00382">
    <property type="entry name" value="AAA"/>
    <property type="match status" value="1"/>
</dbReference>
<dbReference type="InterPro" id="IPR005654">
    <property type="entry name" value="ATPase_AFG1-like"/>
</dbReference>
<sequence length="352" mass="38791">MTAPTGSGGIDLLARRPALDRSRLLDTLVPSARFAETRFSTYRPNPEFPSQEAARQSLQGFLEPQPPKKTGIWPFQKVVRPQGRGLYLDGGFGVGKTHLLASTYYAARERDPGSRVALMSFQDLMYLIGALKMPQAIEALRGYDLLLIDEFELDDPGNTHMANTLLEALIPAGVNVVATSNTAPGALGEGRFSTRDFQRQIEAIAEQFQSQRVDGPDYRQRGTTPSLPLSEEEFGRWLARQPRDTLSVVGADDLDRHLLSVHPSQFAALLDVVQAVAVTGLHPLTGQNEALRLVHFIDKVYDMGLHAAFTAQTPGATLEGLFDESYRHGAFAKKYSRCLSRLSELLSEARQP</sequence>
<gene>
    <name evidence="4" type="ordered locus">Deipr_0214</name>
</gene>
<dbReference type="eggNOG" id="COG1485">
    <property type="taxonomic scope" value="Bacteria"/>
</dbReference>
<name>F0RP72_DEIPM</name>
<dbReference type="KEGG" id="dpt:Deipr_0214"/>
<dbReference type="Pfam" id="PF03969">
    <property type="entry name" value="AFG1_ATPase"/>
    <property type="match status" value="2"/>
</dbReference>
<dbReference type="STRING" id="693977.Deipr_0214"/>
<reference evidence="5" key="1">
    <citation type="submission" date="2011-02" db="EMBL/GenBank/DDBJ databases">
        <title>The complete sequence of chromosome of Deinococcus proteolyticus DSM 20540.</title>
        <authorList>
            <consortium name="US DOE Joint Genome Institute (JGI-PGF)"/>
            <person name="Lucas S."/>
            <person name="Copeland A."/>
            <person name="Lapidus A."/>
            <person name="Bruce D."/>
            <person name="Goodwin L."/>
            <person name="Pitluck S."/>
            <person name="Kyrpides N."/>
            <person name="Mavromatis K."/>
            <person name="Pagani I."/>
            <person name="Ivanova N."/>
            <person name="Ovchinnikova G."/>
            <person name="Zeytun A."/>
            <person name="Detter J.C."/>
            <person name="Han C."/>
            <person name="Land M."/>
            <person name="Hauser L."/>
            <person name="Markowitz V."/>
            <person name="Cheng J.-F."/>
            <person name="Hugenholtz P."/>
            <person name="Woyke T."/>
            <person name="Wu D."/>
            <person name="Pukall R."/>
            <person name="Steenblock K."/>
            <person name="Brambilla E."/>
            <person name="Klenk H.-P."/>
            <person name="Eisen J.A."/>
        </authorList>
    </citation>
    <scope>NUCLEOTIDE SEQUENCE [LARGE SCALE GENOMIC DNA]</scope>
    <source>
        <strain evidence="5">ATCC 35074 / DSM 20540 / JCM 6276 / NBRC 101906 / NCIMB 13154 / VKM Ac-1939 / CCM 2703 / MRP</strain>
    </source>
</reference>
<dbReference type="EMBL" id="CP002536">
    <property type="protein sequence ID" value="ADY25387.1"/>
    <property type="molecule type" value="Genomic_DNA"/>
</dbReference>
<dbReference type="Proteomes" id="UP000007718">
    <property type="component" value="Chromosome"/>
</dbReference>
<keyword evidence="1" id="KW-0547">Nucleotide-binding</keyword>
<keyword evidence="2" id="KW-0067">ATP-binding</keyword>
<dbReference type="Gene3D" id="3.40.50.300">
    <property type="entry name" value="P-loop containing nucleotide triphosphate hydrolases"/>
    <property type="match status" value="1"/>
</dbReference>